<organism evidence="1 2">
    <name type="scientific">Cordyceps javanica</name>
    <dbReference type="NCBI Taxonomy" id="43265"/>
    <lineage>
        <taxon>Eukaryota</taxon>
        <taxon>Fungi</taxon>
        <taxon>Dikarya</taxon>
        <taxon>Ascomycota</taxon>
        <taxon>Pezizomycotina</taxon>
        <taxon>Sordariomycetes</taxon>
        <taxon>Hypocreomycetidae</taxon>
        <taxon>Hypocreales</taxon>
        <taxon>Cordycipitaceae</taxon>
        <taxon>Cordyceps</taxon>
    </lineage>
</organism>
<dbReference type="EMBL" id="SPUK01000005">
    <property type="protein sequence ID" value="TQV96802.1"/>
    <property type="molecule type" value="Genomic_DNA"/>
</dbReference>
<dbReference type="Proteomes" id="UP000315783">
    <property type="component" value="Unassembled WGS sequence"/>
</dbReference>
<evidence type="ECO:0000313" key="2">
    <source>
        <dbReference type="Proteomes" id="UP000315783"/>
    </source>
</evidence>
<dbReference type="AlphaFoldDB" id="A0A545V509"/>
<protein>
    <submittedName>
        <fullName evidence="1">Uncharacterized protein</fullName>
    </submittedName>
</protein>
<sequence length="85" mass="9992">MTRLVAAITRRVSGPEQKPVMLSGVVPLWFEDLSLWAQVESDLDFHVPKANLKIDWYQWYGVEHLPKSRSARLMLHWRGALHRLR</sequence>
<keyword evidence="2" id="KW-1185">Reference proteome</keyword>
<proteinExistence type="predicted"/>
<comment type="caution">
    <text evidence="1">The sequence shown here is derived from an EMBL/GenBank/DDBJ whole genome shotgun (WGS) entry which is preliminary data.</text>
</comment>
<evidence type="ECO:0000313" key="1">
    <source>
        <dbReference type="EMBL" id="TQV96802.1"/>
    </source>
</evidence>
<gene>
    <name evidence="1" type="ORF">IF1G_04042</name>
</gene>
<reference evidence="1 2" key="1">
    <citation type="journal article" date="2019" name="Appl. Microbiol. Biotechnol.">
        <title>Genome sequence of Isaria javanica and comparative genome analysis insights into family S53 peptidase evolution in fungal entomopathogens.</title>
        <authorList>
            <person name="Lin R."/>
            <person name="Zhang X."/>
            <person name="Xin B."/>
            <person name="Zou M."/>
            <person name="Gao Y."/>
            <person name="Qin F."/>
            <person name="Hu Q."/>
            <person name="Xie B."/>
            <person name="Cheng X."/>
        </authorList>
    </citation>
    <scope>NUCLEOTIDE SEQUENCE [LARGE SCALE GENOMIC DNA]</scope>
    <source>
        <strain evidence="1 2">IJ1G</strain>
    </source>
</reference>
<name>A0A545V509_9HYPO</name>
<accession>A0A545V509</accession>